<dbReference type="Gene3D" id="1.10.10.10">
    <property type="entry name" value="Winged helix-like DNA-binding domain superfamily/Winged helix DNA-binding domain"/>
    <property type="match status" value="1"/>
</dbReference>
<gene>
    <name evidence="5" type="ORF">ACFQIC_09730</name>
</gene>
<feature type="domain" description="HTH luxR-type" evidence="4">
    <location>
        <begin position="160"/>
        <end position="225"/>
    </location>
</feature>
<sequence>MNDDRIVDYIRGINPEEEHDRKVQLAVRGLVELFPFLRVSLFAYSPLSFTGEGIIRMDRSGTYGMSEIREDVRSIPPVYSAVHSKKAEVVSHAGRGNLFPDKYVDRFNLSFLIIVPVIQSSTVVGTIFLDRYTKEGALSKDLITSLELYGKCLGQLLYNPSEQKIILSKRETEVLQQLAWGYSIKEIAGLFEISPFTVRDYAGSALKKLNVNHRGQGIAEAIRLGFIY</sequence>
<dbReference type="Proteomes" id="UP001596410">
    <property type="component" value="Unassembled WGS sequence"/>
</dbReference>
<dbReference type="RefSeq" id="WP_204708075.1">
    <property type="nucleotide sequence ID" value="NZ_JBHSZV010000025.1"/>
</dbReference>
<dbReference type="Gene3D" id="3.30.450.40">
    <property type="match status" value="1"/>
</dbReference>
<keyword evidence="6" id="KW-1185">Reference proteome</keyword>
<keyword evidence="2" id="KW-0238">DNA-binding</keyword>
<dbReference type="InterPro" id="IPR029016">
    <property type="entry name" value="GAF-like_dom_sf"/>
</dbReference>
<dbReference type="PANTHER" id="PTHR44688">
    <property type="entry name" value="DNA-BINDING TRANSCRIPTIONAL ACTIVATOR DEVR_DOSR"/>
    <property type="match status" value="1"/>
</dbReference>
<protein>
    <submittedName>
        <fullName evidence="5">LuxR C-terminal-related transcriptional regulator</fullName>
    </submittedName>
</protein>
<dbReference type="InterPro" id="IPR000792">
    <property type="entry name" value="Tscrpt_reg_LuxR_C"/>
</dbReference>
<dbReference type="SMART" id="SM00421">
    <property type="entry name" value="HTH_LUXR"/>
    <property type="match status" value="1"/>
</dbReference>
<organism evidence="5 6">
    <name type="scientific">Halobacillus seohaensis</name>
    <dbReference type="NCBI Taxonomy" id="447421"/>
    <lineage>
        <taxon>Bacteria</taxon>
        <taxon>Bacillati</taxon>
        <taxon>Bacillota</taxon>
        <taxon>Bacilli</taxon>
        <taxon>Bacillales</taxon>
        <taxon>Bacillaceae</taxon>
        <taxon>Halobacillus</taxon>
    </lineage>
</organism>
<name>A0ABW2EKY7_9BACI</name>
<dbReference type="Pfam" id="PF00196">
    <property type="entry name" value="GerE"/>
    <property type="match status" value="1"/>
</dbReference>
<dbReference type="CDD" id="cd06170">
    <property type="entry name" value="LuxR_C_like"/>
    <property type="match status" value="1"/>
</dbReference>
<keyword evidence="3" id="KW-0804">Transcription</keyword>
<evidence type="ECO:0000256" key="3">
    <source>
        <dbReference type="ARBA" id="ARBA00023163"/>
    </source>
</evidence>
<evidence type="ECO:0000256" key="2">
    <source>
        <dbReference type="ARBA" id="ARBA00023125"/>
    </source>
</evidence>
<dbReference type="InterPro" id="IPR016032">
    <property type="entry name" value="Sig_transdc_resp-reg_C-effctor"/>
</dbReference>
<evidence type="ECO:0000313" key="6">
    <source>
        <dbReference type="Proteomes" id="UP001596410"/>
    </source>
</evidence>
<dbReference type="PRINTS" id="PR00038">
    <property type="entry name" value="HTHLUXR"/>
</dbReference>
<comment type="caution">
    <text evidence="5">The sequence shown here is derived from an EMBL/GenBank/DDBJ whole genome shotgun (WGS) entry which is preliminary data.</text>
</comment>
<keyword evidence="1" id="KW-0805">Transcription regulation</keyword>
<proteinExistence type="predicted"/>
<dbReference type="SUPFAM" id="SSF55781">
    <property type="entry name" value="GAF domain-like"/>
    <property type="match status" value="1"/>
</dbReference>
<dbReference type="InterPro" id="IPR036388">
    <property type="entry name" value="WH-like_DNA-bd_sf"/>
</dbReference>
<dbReference type="EMBL" id="JBHSZV010000025">
    <property type="protein sequence ID" value="MFC7062136.1"/>
    <property type="molecule type" value="Genomic_DNA"/>
</dbReference>
<reference evidence="6" key="1">
    <citation type="journal article" date="2019" name="Int. J. Syst. Evol. Microbiol.">
        <title>The Global Catalogue of Microorganisms (GCM) 10K type strain sequencing project: providing services to taxonomists for standard genome sequencing and annotation.</title>
        <authorList>
            <consortium name="The Broad Institute Genomics Platform"/>
            <consortium name="The Broad Institute Genome Sequencing Center for Infectious Disease"/>
            <person name="Wu L."/>
            <person name="Ma J."/>
        </authorList>
    </citation>
    <scope>NUCLEOTIDE SEQUENCE [LARGE SCALE GENOMIC DNA]</scope>
    <source>
        <strain evidence="6">CGMCC 4.1621</strain>
    </source>
</reference>
<evidence type="ECO:0000259" key="4">
    <source>
        <dbReference type="PROSITE" id="PS50043"/>
    </source>
</evidence>
<dbReference type="PROSITE" id="PS50043">
    <property type="entry name" value="HTH_LUXR_2"/>
    <property type="match status" value="1"/>
</dbReference>
<dbReference type="PANTHER" id="PTHR44688:SF16">
    <property type="entry name" value="DNA-BINDING TRANSCRIPTIONAL ACTIVATOR DEVR_DOSR"/>
    <property type="match status" value="1"/>
</dbReference>
<evidence type="ECO:0000256" key="1">
    <source>
        <dbReference type="ARBA" id="ARBA00023015"/>
    </source>
</evidence>
<accession>A0ABW2EKY7</accession>
<evidence type="ECO:0000313" key="5">
    <source>
        <dbReference type="EMBL" id="MFC7062136.1"/>
    </source>
</evidence>
<dbReference type="SUPFAM" id="SSF46894">
    <property type="entry name" value="C-terminal effector domain of the bipartite response regulators"/>
    <property type="match status" value="1"/>
</dbReference>